<keyword evidence="7 13" id="KW-0808">Transferase</keyword>
<evidence type="ECO:0000256" key="4">
    <source>
        <dbReference type="ARBA" id="ARBA00016436"/>
    </source>
</evidence>
<name>A0ABT1MHY9_9BACT</name>
<keyword evidence="10 13" id="KW-0067">ATP-binding</keyword>
<evidence type="ECO:0000256" key="8">
    <source>
        <dbReference type="ARBA" id="ARBA00022741"/>
    </source>
</evidence>
<evidence type="ECO:0000256" key="5">
    <source>
        <dbReference type="ARBA" id="ARBA00022516"/>
    </source>
</evidence>
<evidence type="ECO:0000313" key="14">
    <source>
        <dbReference type="EMBL" id="MCP9612244.1"/>
    </source>
</evidence>
<evidence type="ECO:0000256" key="2">
    <source>
        <dbReference type="ARBA" id="ARBA00004870"/>
    </source>
</evidence>
<protein>
    <recommendedName>
        <fullName evidence="4 13">Tetraacyldisaccharide 4'-kinase</fullName>
        <ecNumber evidence="3 13">2.7.1.130</ecNumber>
    </recommendedName>
    <alternativeName>
        <fullName evidence="12 13">Lipid A 4'-kinase</fullName>
    </alternativeName>
</protein>
<evidence type="ECO:0000256" key="12">
    <source>
        <dbReference type="ARBA" id="ARBA00029757"/>
    </source>
</evidence>
<dbReference type="InterPro" id="IPR027417">
    <property type="entry name" value="P-loop_NTPase"/>
</dbReference>
<gene>
    <name evidence="13 14" type="primary">lpxK</name>
    <name evidence="14" type="ORF">NMU02_09080</name>
</gene>
<evidence type="ECO:0000256" key="3">
    <source>
        <dbReference type="ARBA" id="ARBA00012071"/>
    </source>
</evidence>
<proteinExistence type="inferred from homology"/>
<evidence type="ECO:0000256" key="9">
    <source>
        <dbReference type="ARBA" id="ARBA00022777"/>
    </source>
</evidence>
<dbReference type="EMBL" id="JANDHW010000008">
    <property type="protein sequence ID" value="MCP9612244.1"/>
    <property type="molecule type" value="Genomic_DNA"/>
</dbReference>
<dbReference type="PANTHER" id="PTHR42724:SF1">
    <property type="entry name" value="TETRAACYLDISACCHARIDE 4'-KINASE, MITOCHONDRIAL-RELATED"/>
    <property type="match status" value="1"/>
</dbReference>
<dbReference type="HAMAP" id="MF_00409">
    <property type="entry name" value="LpxK"/>
    <property type="match status" value="1"/>
</dbReference>
<organism evidence="14 15">
    <name type="scientific">Coprobacter tertius</name>
    <dbReference type="NCBI Taxonomy" id="2944915"/>
    <lineage>
        <taxon>Bacteria</taxon>
        <taxon>Pseudomonadati</taxon>
        <taxon>Bacteroidota</taxon>
        <taxon>Bacteroidia</taxon>
        <taxon>Bacteroidales</taxon>
        <taxon>Barnesiellaceae</taxon>
        <taxon>Coprobacter</taxon>
    </lineage>
</organism>
<evidence type="ECO:0000313" key="15">
    <source>
        <dbReference type="Proteomes" id="UP001205603"/>
    </source>
</evidence>
<evidence type="ECO:0000256" key="6">
    <source>
        <dbReference type="ARBA" id="ARBA00022556"/>
    </source>
</evidence>
<evidence type="ECO:0000256" key="10">
    <source>
        <dbReference type="ARBA" id="ARBA00022840"/>
    </source>
</evidence>
<dbReference type="NCBIfam" id="TIGR00682">
    <property type="entry name" value="lpxK"/>
    <property type="match status" value="1"/>
</dbReference>
<dbReference type="GO" id="GO:0009029">
    <property type="term" value="F:lipid-A 4'-kinase activity"/>
    <property type="evidence" value="ECO:0007669"/>
    <property type="project" value="UniProtKB-EC"/>
</dbReference>
<keyword evidence="8 13" id="KW-0547">Nucleotide-binding</keyword>
<comment type="function">
    <text evidence="1 13">Transfers the gamma-phosphate of ATP to the 4'-position of a tetraacyldisaccharide 1-phosphate intermediate (termed DS-1-P) to form tetraacyldisaccharide 1,4'-bis-phosphate (lipid IVA).</text>
</comment>
<dbReference type="Pfam" id="PF02606">
    <property type="entry name" value="LpxK"/>
    <property type="match status" value="1"/>
</dbReference>
<keyword evidence="5 13" id="KW-0444">Lipid biosynthesis</keyword>
<accession>A0ABT1MHY9</accession>
<dbReference type="Proteomes" id="UP001205603">
    <property type="component" value="Unassembled WGS sequence"/>
</dbReference>
<keyword evidence="15" id="KW-1185">Reference proteome</keyword>
<dbReference type="PANTHER" id="PTHR42724">
    <property type="entry name" value="TETRAACYLDISACCHARIDE 4'-KINASE"/>
    <property type="match status" value="1"/>
</dbReference>
<comment type="pathway">
    <text evidence="2 13">Glycolipid biosynthesis; lipid IV(A) biosynthesis; lipid IV(A) from (3R)-3-hydroxytetradecanoyl-[acyl-carrier-protein] and UDP-N-acetyl-alpha-D-glucosamine: step 6/6.</text>
</comment>
<dbReference type="RefSeq" id="WP_255027524.1">
    <property type="nucleotide sequence ID" value="NZ_JANDHW010000008.1"/>
</dbReference>
<keyword evidence="6 13" id="KW-0441">Lipid A biosynthesis</keyword>
<keyword evidence="9 13" id="KW-0418">Kinase</keyword>
<dbReference type="EC" id="2.7.1.130" evidence="3 13"/>
<evidence type="ECO:0000256" key="7">
    <source>
        <dbReference type="ARBA" id="ARBA00022679"/>
    </source>
</evidence>
<comment type="caution">
    <text evidence="14">The sequence shown here is derived from an EMBL/GenBank/DDBJ whole genome shotgun (WGS) entry which is preliminary data.</text>
</comment>
<sequence>MNEENTVKIHKWLLPFAALYGTGVRLRNRLFDWEILSSENFPVPVISVGNITVGGTGKTPHTEYLIHLLSPKYKIAILSRGYKRKTKGFRIADDRSTSIEIGDEPFQMKRKFPNVVVAVDANRRRGINKLLELYPDIEVILLDDAFQHRYVTPSTSILLTDFNRLIYEDKLLPAGRLREPISGKNRASIVIVTKCPKGIKPIDFRIITKHLQLFPYQRLYFSTFAYGEIIPLFNGPERTLDSLSCHHNVLIVSGIASPETFEQKIKATCTHARSIAFGDHHNFTAKDIAYIKTISEKENEAPVIIVTEKDAARLIHQKDIDERLRKSIYYLPLKVQFLQGQGIEFDHHIFDTVMKNSRNYIPRTTEK</sequence>
<dbReference type="InterPro" id="IPR003758">
    <property type="entry name" value="LpxK"/>
</dbReference>
<evidence type="ECO:0000256" key="11">
    <source>
        <dbReference type="ARBA" id="ARBA00023098"/>
    </source>
</evidence>
<reference evidence="14 15" key="1">
    <citation type="submission" date="2022-07" db="EMBL/GenBank/DDBJ databases">
        <title>Fecal culturing of patients with breast cancer.</title>
        <authorList>
            <person name="Teng N.M.Y."/>
            <person name="Kiu R."/>
            <person name="Evans R."/>
            <person name="Baker D.J."/>
            <person name="Zenner C."/>
            <person name="Robinson S.D."/>
            <person name="Hall L.J."/>
        </authorList>
    </citation>
    <scope>NUCLEOTIDE SEQUENCE [LARGE SCALE GENOMIC DNA]</scope>
    <source>
        <strain evidence="14 15">LH1063</strain>
    </source>
</reference>
<feature type="binding site" evidence="13">
    <location>
        <begin position="52"/>
        <end position="59"/>
    </location>
    <ligand>
        <name>ATP</name>
        <dbReference type="ChEBI" id="CHEBI:30616"/>
    </ligand>
</feature>
<comment type="catalytic activity">
    <reaction evidence="13">
        <text>a lipid A disaccharide + ATP = a lipid IVA + ADP + H(+)</text>
        <dbReference type="Rhea" id="RHEA:67840"/>
        <dbReference type="ChEBI" id="CHEBI:15378"/>
        <dbReference type="ChEBI" id="CHEBI:30616"/>
        <dbReference type="ChEBI" id="CHEBI:176343"/>
        <dbReference type="ChEBI" id="CHEBI:176425"/>
        <dbReference type="ChEBI" id="CHEBI:456216"/>
        <dbReference type="EC" id="2.7.1.130"/>
    </reaction>
</comment>
<comment type="similarity">
    <text evidence="13">Belongs to the LpxK family.</text>
</comment>
<evidence type="ECO:0000256" key="13">
    <source>
        <dbReference type="HAMAP-Rule" id="MF_00409"/>
    </source>
</evidence>
<keyword evidence="11 13" id="KW-0443">Lipid metabolism</keyword>
<dbReference type="SUPFAM" id="SSF52540">
    <property type="entry name" value="P-loop containing nucleoside triphosphate hydrolases"/>
    <property type="match status" value="1"/>
</dbReference>
<evidence type="ECO:0000256" key="1">
    <source>
        <dbReference type="ARBA" id="ARBA00002274"/>
    </source>
</evidence>